<organism evidence="1 2">
    <name type="scientific">Pseudopedobacter saltans (strain ATCC 51119 / DSM 12145 / JCM 21818 / CCUG 39354 / LMG 10337 / NBRC 100064 / NCIMB 13643)</name>
    <name type="common">Pedobacter saltans</name>
    <dbReference type="NCBI Taxonomy" id="762903"/>
    <lineage>
        <taxon>Bacteria</taxon>
        <taxon>Pseudomonadati</taxon>
        <taxon>Bacteroidota</taxon>
        <taxon>Sphingobacteriia</taxon>
        <taxon>Sphingobacteriales</taxon>
        <taxon>Sphingobacteriaceae</taxon>
        <taxon>Pseudopedobacter</taxon>
    </lineage>
</organism>
<dbReference type="STRING" id="762903.Pedsa_1274"/>
<sequence>MLLYGYRSISLIFIQPSEMWIKLTKEQKVQVLEQTGIAKGLPAFVIEKDWWVCILLKAIFQSKYAKSVIFKGGTSLSKAYHLIHRFSEDIDLVIDRHLLGFDELTSITQIKKLRKASGSFIINEFREELIHQLDQLGIDKAFYEIKYNDHVDDTSDPNTLGVYYQSVVPVSNAYVEQRVLLELGARSLTEPAETKSIISFIDENYKGLSFAEPAFEVQVVVPTRTFIEKVLLLHEEFSKPTDKIRTDRLTRHFYDLEKLMKAEYGLLALQDEELFHAIVEHRKTVNPIRGLDYSNHKKGKIKILPPDEVRSKWEADYKTMQENMIVDESLDWKELLNRIQEIENKWNEQGQNK</sequence>
<dbReference type="Gene3D" id="3.10.450.620">
    <property type="entry name" value="JHP933, nucleotidyltransferase-like core domain"/>
    <property type="match status" value="1"/>
</dbReference>
<dbReference type="HOGENOM" id="CLU_066201_0_1_10"/>
<keyword evidence="2" id="KW-1185">Reference proteome</keyword>
<dbReference type="AlphaFoldDB" id="F0SDU5"/>
<evidence type="ECO:0000313" key="1">
    <source>
        <dbReference type="EMBL" id="ADY51841.1"/>
    </source>
</evidence>
<proteinExistence type="predicted"/>
<name>F0SDU5_PSESL</name>
<gene>
    <name evidence="1" type="ordered locus">Pedsa_1274</name>
</gene>
<reference evidence="2" key="2">
    <citation type="submission" date="2011-02" db="EMBL/GenBank/DDBJ databases">
        <title>The complete genome of Pedobacter saltans DSM 12145.</title>
        <authorList>
            <consortium name="US DOE Joint Genome Institute (JGI-PGF)"/>
            <person name="Lucas S."/>
            <person name="Copeland A."/>
            <person name="Lapidus A."/>
            <person name="Bruce D."/>
            <person name="Goodwin L."/>
            <person name="Pitluck S."/>
            <person name="Kyrpides N."/>
            <person name="Mavromatis K."/>
            <person name="Pagani I."/>
            <person name="Ivanova N."/>
            <person name="Ovchinnikova G."/>
            <person name="Lu M."/>
            <person name="Detter J.C."/>
            <person name="Han C."/>
            <person name="Land M."/>
            <person name="Hauser L."/>
            <person name="Markowitz V."/>
            <person name="Cheng J.-F."/>
            <person name="Hugenholtz P."/>
            <person name="Woyke T."/>
            <person name="Wu D."/>
            <person name="Tindall B."/>
            <person name="Pomrenke H.G."/>
            <person name="Brambilla E."/>
            <person name="Klenk H.-P."/>
            <person name="Eisen J.A."/>
        </authorList>
    </citation>
    <scope>NUCLEOTIDE SEQUENCE [LARGE SCALE GENOMIC DNA]</scope>
    <source>
        <strain evidence="2">ATCC 51119 / DSM 12145 / JCM 21818 / LMG 10337 / NBRC 100064 / NCIMB 13643</strain>
    </source>
</reference>
<dbReference type="InterPro" id="IPR014942">
    <property type="entry name" value="AbiEii"/>
</dbReference>
<evidence type="ECO:0000313" key="2">
    <source>
        <dbReference type="Proteomes" id="UP000000310"/>
    </source>
</evidence>
<evidence type="ECO:0008006" key="3">
    <source>
        <dbReference type="Google" id="ProtNLM"/>
    </source>
</evidence>
<reference evidence="1 2" key="1">
    <citation type="journal article" date="2011" name="Stand. Genomic Sci.">
        <title>Complete genome sequence of the gliding, heparinolytic Pedobacter saltans type strain (113).</title>
        <authorList>
            <person name="Liolios K."/>
            <person name="Sikorski J."/>
            <person name="Lu M."/>
            <person name="Nolan M."/>
            <person name="Lapidus A."/>
            <person name="Lucas S."/>
            <person name="Hammon N."/>
            <person name="Deshpande S."/>
            <person name="Cheng J.F."/>
            <person name="Tapia R."/>
            <person name="Han C."/>
            <person name="Goodwin L."/>
            <person name="Pitluck S."/>
            <person name="Huntemann M."/>
            <person name="Ivanova N."/>
            <person name="Pagani I."/>
            <person name="Mavromatis K."/>
            <person name="Ovchinikova G."/>
            <person name="Pati A."/>
            <person name="Chen A."/>
            <person name="Palaniappan K."/>
            <person name="Land M."/>
            <person name="Hauser L."/>
            <person name="Brambilla E.M."/>
            <person name="Kotsyurbenko O."/>
            <person name="Rohde M."/>
            <person name="Tindall B.J."/>
            <person name="Abt B."/>
            <person name="Goker M."/>
            <person name="Detter J.C."/>
            <person name="Woyke T."/>
            <person name="Bristow J."/>
            <person name="Eisen J.A."/>
            <person name="Markowitz V."/>
            <person name="Hugenholtz P."/>
            <person name="Klenk H.P."/>
            <person name="Kyrpides N.C."/>
        </authorList>
    </citation>
    <scope>NUCLEOTIDE SEQUENCE [LARGE SCALE GENOMIC DNA]</scope>
    <source>
        <strain evidence="2">ATCC 51119 / DSM 12145 / JCM 21818 / LMG 10337 / NBRC 100064 / NCIMB 13643</strain>
    </source>
</reference>
<protein>
    <recommendedName>
        <fullName evidence="3">Nucleotidyl transferase AbiEii/AbiGii toxin family protein</fullName>
    </recommendedName>
</protein>
<accession>F0SDU5</accession>
<dbReference type="EMBL" id="CP002545">
    <property type="protein sequence ID" value="ADY51841.1"/>
    <property type="molecule type" value="Genomic_DNA"/>
</dbReference>
<dbReference type="eggNOG" id="COG2253">
    <property type="taxonomic scope" value="Bacteria"/>
</dbReference>
<dbReference type="KEGG" id="psn:Pedsa_1274"/>
<dbReference type="Pfam" id="PF08843">
    <property type="entry name" value="AbiEii"/>
    <property type="match status" value="1"/>
</dbReference>
<dbReference type="Proteomes" id="UP000000310">
    <property type="component" value="Chromosome"/>
</dbReference>